<reference evidence="2 4" key="2">
    <citation type="submission" date="2018-06" db="EMBL/GenBank/DDBJ databases">
        <authorList>
            <consortium name="Pathogen Informatics"/>
            <person name="Doyle S."/>
        </authorList>
    </citation>
    <scope>NUCLEOTIDE SEQUENCE [LARGE SCALE GENOMIC DNA]</scope>
    <source>
        <strain evidence="2 4">NCTC12120</strain>
    </source>
</reference>
<evidence type="ECO:0000313" key="3">
    <source>
        <dbReference type="Proteomes" id="UP000217979"/>
    </source>
</evidence>
<accession>A0A291E6H2</accession>
<protein>
    <submittedName>
        <fullName evidence="1">DUF3223 domain-containing protein</fullName>
    </submittedName>
    <submittedName>
        <fullName evidence="2">Protein of uncharacterized function (DUF3223)</fullName>
    </submittedName>
</protein>
<geneLocation type="plasmid" evidence="1">
    <name>unnamed</name>
</geneLocation>
<keyword evidence="1" id="KW-0614">Plasmid</keyword>
<name>A0A291E6H2_9ENTR</name>
<reference evidence="1 3" key="1">
    <citation type="submission" date="2017-09" db="EMBL/GenBank/DDBJ databases">
        <title>FDA dAtabase for Regulatory Grade micrObial Sequences (FDA-ARGOS): Supporting development and validation of Infectious Disease Dx tests.</title>
        <authorList>
            <person name="Minogue T."/>
            <person name="Wolcott M."/>
            <person name="Wasieloski L."/>
            <person name="Aguilar W."/>
            <person name="Moore D."/>
            <person name="Tallon L."/>
            <person name="Sadzewicz L."/>
            <person name="Ott S."/>
            <person name="Zhao X."/>
            <person name="Nagaraj S."/>
            <person name="Vavikolanu K."/>
            <person name="Aluvathingal J."/>
            <person name="Nadendla S."/>
            <person name="Sichtig H."/>
        </authorList>
    </citation>
    <scope>NUCLEOTIDE SEQUENCE [LARGE SCALE GENOMIC DNA]</scope>
    <source>
        <strain evidence="1 3">FDAARGOS_392</strain>
        <plasmid evidence="3">Plasmid unnamed</plasmid>
        <plasmid evidence="1">unnamed</plasmid>
    </source>
</reference>
<dbReference type="Gene3D" id="3.10.450.40">
    <property type="match status" value="1"/>
</dbReference>
<dbReference type="EMBL" id="CP023526">
    <property type="protein sequence ID" value="ATF95488.1"/>
    <property type="molecule type" value="Genomic_DNA"/>
</dbReference>
<dbReference type="AlphaFoldDB" id="A0A291E6H2"/>
<evidence type="ECO:0000313" key="2">
    <source>
        <dbReference type="EMBL" id="SQC92077.1"/>
    </source>
</evidence>
<sequence>MVEEASYEKNSIFQLGEYCYSSKKVLIASIQNYLARTNDGEVSHPETIQKLHYLLLMHPKAKYKIGAGVKKFLVTSNELGSGKGFEILRYDNTKERFSYKTCINGQKQTQRSKSVEALRFSIRQQMIDFRKSLKLPLNCAISGLPIHHHDEIHIDHRIPFWELVLNFLHEYNYSLIQLETCGSGEYLKLIDENIIKEFYYYHKKTAILQPTLIKYNIEKSGRASY</sequence>
<proteinExistence type="predicted"/>
<evidence type="ECO:0000313" key="1">
    <source>
        <dbReference type="EMBL" id="ATF95488.1"/>
    </source>
</evidence>
<dbReference type="Proteomes" id="UP000217979">
    <property type="component" value="Plasmid unnamed"/>
</dbReference>
<organism evidence="1 3">
    <name type="scientific">Cedecea neteri</name>
    <dbReference type="NCBI Taxonomy" id="158822"/>
    <lineage>
        <taxon>Bacteria</taxon>
        <taxon>Pseudomonadati</taxon>
        <taxon>Pseudomonadota</taxon>
        <taxon>Gammaproteobacteria</taxon>
        <taxon>Enterobacterales</taxon>
        <taxon>Enterobacteriaceae</taxon>
        <taxon>Cedecea</taxon>
    </lineage>
</organism>
<dbReference type="Proteomes" id="UP000251197">
    <property type="component" value="Unassembled WGS sequence"/>
</dbReference>
<gene>
    <name evidence="1" type="ORF">CO704_25800</name>
    <name evidence="2" type="ORF">NCTC12120_05263</name>
</gene>
<dbReference type="RefSeq" id="WP_061278990.1">
    <property type="nucleotide sequence ID" value="NZ_CP023526.1"/>
</dbReference>
<evidence type="ECO:0000313" key="4">
    <source>
        <dbReference type="Proteomes" id="UP000251197"/>
    </source>
</evidence>
<dbReference type="EMBL" id="UAVU01000009">
    <property type="protein sequence ID" value="SQC92077.1"/>
    <property type="molecule type" value="Genomic_DNA"/>
</dbReference>
<dbReference type="Pfam" id="PF11523">
    <property type="entry name" value="DUF3223"/>
    <property type="match status" value="1"/>
</dbReference>